<dbReference type="PANTHER" id="PTHR39323">
    <property type="entry name" value="BLR1149 PROTEIN"/>
    <property type="match status" value="1"/>
</dbReference>
<keyword evidence="3" id="KW-1185">Reference proteome</keyword>
<dbReference type="SUPFAM" id="SSF56300">
    <property type="entry name" value="Metallo-dependent phosphatases"/>
    <property type="match status" value="1"/>
</dbReference>
<dbReference type="InterPro" id="IPR026336">
    <property type="entry name" value="PdeM-like"/>
</dbReference>
<proteinExistence type="predicted"/>
<dbReference type="InterPro" id="IPR004843">
    <property type="entry name" value="Calcineurin-like_PHP"/>
</dbReference>
<keyword evidence="2" id="KW-0540">Nuclease</keyword>
<keyword evidence="2" id="KW-0436">Ligase</keyword>
<comment type="caution">
    <text evidence="2">The sequence shown here is derived from an EMBL/GenBank/DDBJ whole genome shotgun (WGS) entry which is preliminary data.</text>
</comment>
<dbReference type="RefSeq" id="WP_119378130.1">
    <property type="nucleotide sequence ID" value="NZ_QWGB01000003.1"/>
</dbReference>
<feature type="domain" description="Calcineurin-like phosphoesterase" evidence="1">
    <location>
        <begin position="35"/>
        <end position="149"/>
    </location>
</feature>
<gene>
    <name evidence="2" type="primary">pdeM</name>
    <name evidence="2" type="ORF">D1224_00900</name>
</gene>
<dbReference type="GO" id="GO:0004519">
    <property type="term" value="F:endonuclease activity"/>
    <property type="evidence" value="ECO:0007669"/>
    <property type="project" value="UniProtKB-KW"/>
</dbReference>
<dbReference type="PANTHER" id="PTHR39323:SF1">
    <property type="entry name" value="BLR1149 PROTEIN"/>
    <property type="match status" value="1"/>
</dbReference>
<organism evidence="2 3">
    <name type="scientific">Henriciella barbarensis</name>
    <dbReference type="NCBI Taxonomy" id="86342"/>
    <lineage>
        <taxon>Bacteria</taxon>
        <taxon>Pseudomonadati</taxon>
        <taxon>Pseudomonadota</taxon>
        <taxon>Alphaproteobacteria</taxon>
        <taxon>Hyphomonadales</taxon>
        <taxon>Hyphomonadaceae</taxon>
        <taxon>Henriciella</taxon>
    </lineage>
</organism>
<dbReference type="NCBIfam" id="TIGR04123">
    <property type="entry name" value="P_estr_lig_assc"/>
    <property type="match status" value="1"/>
</dbReference>
<sequence>MSAPLRNTAYTLQLHHRGELMTPLAQGGLWWEARRTLIVSDLHFEKGSSFARRGQLLPPYDTSVTLKVVEALVDEFAPDCVVSLGDSFHDPAAEARLSPAERLRIRALTARTDWVWVEGNHDPDPPAHLGGRGAKTFRLGDCVFRHEPTGETGEISGHLHPVARVAGRGRAMRRKCFITDGHRLIMPSMGAYTGGLNILDDAVTRHFADGWIAFAAGEKQVHMIDRKLLAQDHPASANGRRWRL</sequence>
<dbReference type="InterPro" id="IPR029052">
    <property type="entry name" value="Metallo-depent_PP-like"/>
</dbReference>
<dbReference type="AlphaFoldDB" id="A0A399R4R3"/>
<evidence type="ECO:0000259" key="1">
    <source>
        <dbReference type="Pfam" id="PF00149"/>
    </source>
</evidence>
<protein>
    <submittedName>
        <fullName evidence="2">Ligase-associated DNA damage response endonuclease PdeM</fullName>
        <ecNumber evidence="2">3.1.-.-</ecNumber>
    </submittedName>
</protein>
<dbReference type="Gene3D" id="3.60.21.10">
    <property type="match status" value="1"/>
</dbReference>
<evidence type="ECO:0000313" key="2">
    <source>
        <dbReference type="EMBL" id="RIJ26278.1"/>
    </source>
</evidence>
<name>A0A399R4R3_9PROT</name>
<dbReference type="EMBL" id="QWGB01000003">
    <property type="protein sequence ID" value="RIJ26278.1"/>
    <property type="molecule type" value="Genomic_DNA"/>
</dbReference>
<reference evidence="2 3" key="1">
    <citation type="submission" date="2018-08" db="EMBL/GenBank/DDBJ databases">
        <title>Henriciella mobilis sp. nov., isolated from seawater.</title>
        <authorList>
            <person name="Cheng H."/>
            <person name="Wu Y.-H."/>
            <person name="Xu X.-W."/>
            <person name="Guo L.-L."/>
        </authorList>
    </citation>
    <scope>NUCLEOTIDE SEQUENCE [LARGE SCALE GENOMIC DNA]</scope>
    <source>
        <strain evidence="2 3">CCUG66934</strain>
    </source>
</reference>
<dbReference type="EC" id="3.1.-.-" evidence="2"/>
<evidence type="ECO:0000313" key="3">
    <source>
        <dbReference type="Proteomes" id="UP000265431"/>
    </source>
</evidence>
<dbReference type="Pfam" id="PF00149">
    <property type="entry name" value="Metallophos"/>
    <property type="match status" value="1"/>
</dbReference>
<dbReference type="GO" id="GO:0016874">
    <property type="term" value="F:ligase activity"/>
    <property type="evidence" value="ECO:0007669"/>
    <property type="project" value="UniProtKB-KW"/>
</dbReference>
<keyword evidence="2" id="KW-0255">Endonuclease</keyword>
<dbReference type="OrthoDB" id="9795838at2"/>
<accession>A0A399R4R3</accession>
<dbReference type="GO" id="GO:0016787">
    <property type="term" value="F:hydrolase activity"/>
    <property type="evidence" value="ECO:0007669"/>
    <property type="project" value="UniProtKB-KW"/>
</dbReference>
<keyword evidence="2" id="KW-0378">Hydrolase</keyword>
<dbReference type="Proteomes" id="UP000265431">
    <property type="component" value="Unassembled WGS sequence"/>
</dbReference>